<sequence length="205" mass="22103">MHRGANSNDQLWHRANKHDNLYSATRVIHWRPAEQTRSGNAKYSAALCPPPPPHAPLPPRLAERSGPMLWGPAPVRCAKLEGSARQLLEGLPPTLNGTSQELHPEPRRRGRHSQAPAHDASLAHGRRASSCPLGRDEKGLPALPAGPDLRRRRRSGAALLALSRHARSPPPGRPVSVLPGAHVRVAAQILLPSGVAWAPLVDLLS</sequence>
<accession>A0ABN9XE83</accession>
<protein>
    <submittedName>
        <fullName evidence="2">Uncharacterized protein</fullName>
    </submittedName>
</protein>
<evidence type="ECO:0000256" key="1">
    <source>
        <dbReference type="SAM" id="MobiDB-lite"/>
    </source>
</evidence>
<evidence type="ECO:0000313" key="3">
    <source>
        <dbReference type="Proteomes" id="UP001189429"/>
    </source>
</evidence>
<keyword evidence="3" id="KW-1185">Reference proteome</keyword>
<proteinExistence type="predicted"/>
<reference evidence="2" key="1">
    <citation type="submission" date="2023-10" db="EMBL/GenBank/DDBJ databases">
        <authorList>
            <person name="Chen Y."/>
            <person name="Shah S."/>
            <person name="Dougan E. K."/>
            <person name="Thang M."/>
            <person name="Chan C."/>
        </authorList>
    </citation>
    <scope>NUCLEOTIDE SEQUENCE [LARGE SCALE GENOMIC DNA]</scope>
</reference>
<gene>
    <name evidence="2" type="ORF">PCOR1329_LOCUS75867</name>
</gene>
<name>A0ABN9XE83_9DINO</name>
<feature type="non-terminal residue" evidence="2">
    <location>
        <position position="205"/>
    </location>
</feature>
<comment type="caution">
    <text evidence="2">The sequence shown here is derived from an EMBL/GenBank/DDBJ whole genome shotgun (WGS) entry which is preliminary data.</text>
</comment>
<organism evidence="2 3">
    <name type="scientific">Prorocentrum cordatum</name>
    <dbReference type="NCBI Taxonomy" id="2364126"/>
    <lineage>
        <taxon>Eukaryota</taxon>
        <taxon>Sar</taxon>
        <taxon>Alveolata</taxon>
        <taxon>Dinophyceae</taxon>
        <taxon>Prorocentrales</taxon>
        <taxon>Prorocentraceae</taxon>
        <taxon>Prorocentrum</taxon>
    </lineage>
</organism>
<dbReference type="EMBL" id="CAUYUJ010020386">
    <property type="protein sequence ID" value="CAK0897801.1"/>
    <property type="molecule type" value="Genomic_DNA"/>
</dbReference>
<evidence type="ECO:0000313" key="2">
    <source>
        <dbReference type="EMBL" id="CAK0897801.1"/>
    </source>
</evidence>
<dbReference type="Proteomes" id="UP001189429">
    <property type="component" value="Unassembled WGS sequence"/>
</dbReference>
<feature type="region of interest" description="Disordered" evidence="1">
    <location>
        <begin position="89"/>
        <end position="152"/>
    </location>
</feature>